<dbReference type="AlphaFoldDB" id="A0A9X4JVF7"/>
<proteinExistence type="predicted"/>
<dbReference type="InterPro" id="IPR029060">
    <property type="entry name" value="PIN-like_dom_sf"/>
</dbReference>
<reference evidence="2" key="1">
    <citation type="submission" date="2022-02" db="EMBL/GenBank/DDBJ databases">
        <authorList>
            <person name="Leng L."/>
        </authorList>
    </citation>
    <scope>NUCLEOTIDE SEQUENCE</scope>
    <source>
        <strain evidence="2">JI</strain>
    </source>
</reference>
<organism evidence="2 3">
    <name type="scientific">Pelotomaculum isophthalicicum JI</name>
    <dbReference type="NCBI Taxonomy" id="947010"/>
    <lineage>
        <taxon>Bacteria</taxon>
        <taxon>Bacillati</taxon>
        <taxon>Bacillota</taxon>
        <taxon>Clostridia</taxon>
        <taxon>Eubacteriales</taxon>
        <taxon>Desulfotomaculaceae</taxon>
        <taxon>Pelotomaculum</taxon>
    </lineage>
</organism>
<evidence type="ECO:0000259" key="1">
    <source>
        <dbReference type="SMART" id="SM00670"/>
    </source>
</evidence>
<dbReference type="Pfam" id="PF13470">
    <property type="entry name" value="PIN_3"/>
    <property type="match status" value="1"/>
</dbReference>
<dbReference type="InterPro" id="IPR002850">
    <property type="entry name" value="PIN_toxin-like"/>
</dbReference>
<sequence length="134" mass="15215">MRIMVDTNIIISAIRNPNGTPFAAYAKAAQPPYKIVLCDQIVDEVRKVFNRKFPDSVPLIERFFTWALFEVVSTPSQEEVNEKENMIRDVNDRPILRAALMAKVDVLITGDKDFLESGIKIPKIVTAADFIKDF</sequence>
<dbReference type="PANTHER" id="PTHR34610">
    <property type="entry name" value="SSL7007 PROTEIN"/>
    <property type="match status" value="1"/>
</dbReference>
<keyword evidence="3" id="KW-1185">Reference proteome</keyword>
<feature type="domain" description="PIN" evidence="1">
    <location>
        <begin position="1"/>
        <end position="116"/>
    </location>
</feature>
<dbReference type="EMBL" id="JAKOAV010000011">
    <property type="protein sequence ID" value="MDF9408246.1"/>
    <property type="molecule type" value="Genomic_DNA"/>
</dbReference>
<dbReference type="RefSeq" id="WP_277443547.1">
    <property type="nucleotide sequence ID" value="NZ_JAKOAV010000011.1"/>
</dbReference>
<dbReference type="Proteomes" id="UP001154312">
    <property type="component" value="Unassembled WGS sequence"/>
</dbReference>
<accession>A0A9X4JVF7</accession>
<dbReference type="PANTHER" id="PTHR34610:SF3">
    <property type="entry name" value="SSL7007 PROTEIN"/>
    <property type="match status" value="1"/>
</dbReference>
<gene>
    <name evidence="2" type="ORF">L7E55_07715</name>
</gene>
<dbReference type="SMART" id="SM00670">
    <property type="entry name" value="PINc"/>
    <property type="match status" value="1"/>
</dbReference>
<comment type="caution">
    <text evidence="2">The sequence shown here is derived from an EMBL/GenBank/DDBJ whole genome shotgun (WGS) entry which is preliminary data.</text>
</comment>
<dbReference type="SUPFAM" id="SSF88723">
    <property type="entry name" value="PIN domain-like"/>
    <property type="match status" value="1"/>
</dbReference>
<evidence type="ECO:0000313" key="3">
    <source>
        <dbReference type="Proteomes" id="UP001154312"/>
    </source>
</evidence>
<dbReference type="NCBIfam" id="TIGR00305">
    <property type="entry name" value="putative toxin-antitoxin system toxin component, PIN family"/>
    <property type="match status" value="1"/>
</dbReference>
<dbReference type="InterPro" id="IPR002716">
    <property type="entry name" value="PIN_dom"/>
</dbReference>
<name>A0A9X4JVF7_9FIRM</name>
<evidence type="ECO:0000313" key="2">
    <source>
        <dbReference type="EMBL" id="MDF9408246.1"/>
    </source>
</evidence>
<protein>
    <submittedName>
        <fullName evidence="2">Toxin-antitoxin system toxin component, PIN family</fullName>
    </submittedName>
</protein>